<feature type="non-terminal residue" evidence="1">
    <location>
        <position position="90"/>
    </location>
</feature>
<sequence>LFLDSMGGGAWPFLVGGVICLVNSDNERDLNLLNSNNRSVMPLDVLGRTRATLMKSSSTYPLPEGMGNLLKLHRDGDRALQLLLFNEESL</sequence>
<dbReference type="EMBL" id="CAJVPZ010082451">
    <property type="protein sequence ID" value="CAG8809202.1"/>
    <property type="molecule type" value="Genomic_DNA"/>
</dbReference>
<dbReference type="OrthoDB" id="2444629at2759"/>
<dbReference type="Proteomes" id="UP000789396">
    <property type="component" value="Unassembled WGS sequence"/>
</dbReference>
<evidence type="ECO:0000313" key="1">
    <source>
        <dbReference type="EMBL" id="CAG8809202.1"/>
    </source>
</evidence>
<organism evidence="1 2">
    <name type="scientific">Racocetra fulgida</name>
    <dbReference type="NCBI Taxonomy" id="60492"/>
    <lineage>
        <taxon>Eukaryota</taxon>
        <taxon>Fungi</taxon>
        <taxon>Fungi incertae sedis</taxon>
        <taxon>Mucoromycota</taxon>
        <taxon>Glomeromycotina</taxon>
        <taxon>Glomeromycetes</taxon>
        <taxon>Diversisporales</taxon>
        <taxon>Gigasporaceae</taxon>
        <taxon>Racocetra</taxon>
    </lineage>
</organism>
<keyword evidence="2" id="KW-1185">Reference proteome</keyword>
<feature type="non-terminal residue" evidence="1">
    <location>
        <position position="1"/>
    </location>
</feature>
<reference evidence="1" key="1">
    <citation type="submission" date="2021-06" db="EMBL/GenBank/DDBJ databases">
        <authorList>
            <person name="Kallberg Y."/>
            <person name="Tangrot J."/>
            <person name="Rosling A."/>
        </authorList>
    </citation>
    <scope>NUCLEOTIDE SEQUENCE</scope>
    <source>
        <strain evidence="1">IN212</strain>
    </source>
</reference>
<comment type="caution">
    <text evidence="1">The sequence shown here is derived from an EMBL/GenBank/DDBJ whole genome shotgun (WGS) entry which is preliminary data.</text>
</comment>
<accession>A0A9N9PD64</accession>
<dbReference type="AlphaFoldDB" id="A0A9N9PD64"/>
<evidence type="ECO:0000313" key="2">
    <source>
        <dbReference type="Proteomes" id="UP000789396"/>
    </source>
</evidence>
<name>A0A9N9PD64_9GLOM</name>
<protein>
    <submittedName>
        <fullName evidence="1">14641_t:CDS:1</fullName>
    </submittedName>
</protein>
<proteinExistence type="predicted"/>
<dbReference type="PANTHER" id="PTHR33626">
    <property type="entry name" value="ZGC:158463"/>
    <property type="match status" value="1"/>
</dbReference>
<dbReference type="PANTHER" id="PTHR33626:SF2">
    <property type="match status" value="1"/>
</dbReference>
<gene>
    <name evidence="1" type="ORF">RFULGI_LOCUS18562</name>
</gene>